<accession>A0A4R6BCL2</accession>
<keyword evidence="1" id="KW-0812">Transmembrane</keyword>
<dbReference type="EMBL" id="SCWA01000013">
    <property type="protein sequence ID" value="TDL95603.1"/>
    <property type="molecule type" value="Genomic_DNA"/>
</dbReference>
<name>A0A4R6BCL2_9STAP</name>
<keyword evidence="3" id="KW-1185">Reference proteome</keyword>
<feature type="transmembrane region" description="Helical" evidence="1">
    <location>
        <begin position="7"/>
        <end position="26"/>
    </location>
</feature>
<evidence type="ECO:0000256" key="1">
    <source>
        <dbReference type="SAM" id="Phobius"/>
    </source>
</evidence>
<comment type="caution">
    <text evidence="2">The sequence shown here is derived from an EMBL/GenBank/DDBJ whole genome shotgun (WGS) entry which is preliminary data.</text>
</comment>
<keyword evidence="1" id="KW-0472">Membrane</keyword>
<organism evidence="2 3">
    <name type="scientific">Macrococcus brunensis</name>
    <dbReference type="NCBI Taxonomy" id="198483"/>
    <lineage>
        <taxon>Bacteria</taxon>
        <taxon>Bacillati</taxon>
        <taxon>Bacillota</taxon>
        <taxon>Bacilli</taxon>
        <taxon>Bacillales</taxon>
        <taxon>Staphylococcaceae</taxon>
        <taxon>Macrococcus</taxon>
    </lineage>
</organism>
<reference evidence="2 3" key="1">
    <citation type="submission" date="2019-01" db="EMBL/GenBank/DDBJ databases">
        <title>Draft genome sequences of the type strains of six Macrococcus species.</title>
        <authorList>
            <person name="Mazhar S."/>
            <person name="Altermann E."/>
            <person name="Hill C."/>
            <person name="Mcauliffe O."/>
        </authorList>
    </citation>
    <scope>NUCLEOTIDE SEQUENCE [LARGE SCALE GENOMIC DNA]</scope>
    <source>
        <strain evidence="2 3">CCM4811</strain>
    </source>
</reference>
<keyword evidence="1" id="KW-1133">Transmembrane helix</keyword>
<dbReference type="OrthoDB" id="5122730at2"/>
<evidence type="ECO:0008006" key="4">
    <source>
        <dbReference type="Google" id="ProtNLM"/>
    </source>
</evidence>
<evidence type="ECO:0000313" key="3">
    <source>
        <dbReference type="Proteomes" id="UP000295310"/>
    </source>
</evidence>
<dbReference type="Proteomes" id="UP000295310">
    <property type="component" value="Unassembled WGS sequence"/>
</dbReference>
<sequence>MMMNLTLYFLCIVLYIFSGPFIRAFLSSMSSTKLPKSDNVGLVIGYLERFLIIIFIVLKEYTAIGLVIASKSILRFNDVKQDPVEHQPDKIDKQSEYILLGTMLSMTVGILIGLLASIDFR</sequence>
<protein>
    <recommendedName>
        <fullName evidence="4">DUF3307 domain-containing protein</fullName>
    </recommendedName>
</protein>
<dbReference type="RefSeq" id="WP_133432322.1">
    <property type="nucleotide sequence ID" value="NZ_CP092172.1"/>
</dbReference>
<feature type="transmembrane region" description="Helical" evidence="1">
    <location>
        <begin position="46"/>
        <end position="69"/>
    </location>
</feature>
<feature type="transmembrane region" description="Helical" evidence="1">
    <location>
        <begin position="97"/>
        <end position="118"/>
    </location>
</feature>
<proteinExistence type="predicted"/>
<dbReference type="AlphaFoldDB" id="A0A4R6BCL2"/>
<gene>
    <name evidence="2" type="ORF">ERX27_08070</name>
</gene>
<evidence type="ECO:0000313" key="2">
    <source>
        <dbReference type="EMBL" id="TDL95603.1"/>
    </source>
</evidence>